<dbReference type="GO" id="GO:0006281">
    <property type="term" value="P:DNA repair"/>
    <property type="evidence" value="ECO:0007669"/>
    <property type="project" value="UniProtKB-UniRule"/>
</dbReference>
<dbReference type="HAMAP" id="MF_00031">
    <property type="entry name" value="DNA_HJ_migration_RuvA"/>
    <property type="match status" value="1"/>
</dbReference>
<evidence type="ECO:0000256" key="5">
    <source>
        <dbReference type="ARBA" id="ARBA00023204"/>
    </source>
</evidence>
<keyword evidence="1 6" id="KW-0963">Cytoplasm</keyword>
<keyword evidence="3 6" id="KW-0238">DNA-binding</keyword>
<dbReference type="GO" id="GO:0048476">
    <property type="term" value="C:Holliday junction resolvase complex"/>
    <property type="evidence" value="ECO:0007669"/>
    <property type="project" value="UniProtKB-UniRule"/>
</dbReference>
<reference evidence="8 9" key="1">
    <citation type="journal article" date="2011" name="J. Bacteriol.">
        <title>Draft genome sequence of Sporolactobacillus inulinus strain CASD, an efficient D-lactic acid-producing bacterium with high-concentration lactate tolerance capability.</title>
        <authorList>
            <person name="Yu B."/>
            <person name="Su F."/>
            <person name="Wang L."/>
            <person name="Xu K."/>
            <person name="Zhao B."/>
            <person name="Xu P."/>
        </authorList>
    </citation>
    <scope>NUCLEOTIDE SEQUENCE [LARGE SCALE GENOMIC DNA]</scope>
    <source>
        <strain evidence="8 9">CASD</strain>
    </source>
</reference>
<dbReference type="GO" id="GO:0006310">
    <property type="term" value="P:DNA recombination"/>
    <property type="evidence" value="ECO:0007669"/>
    <property type="project" value="UniProtKB-UniRule"/>
</dbReference>
<evidence type="ECO:0000256" key="2">
    <source>
        <dbReference type="ARBA" id="ARBA00022763"/>
    </source>
</evidence>
<gene>
    <name evidence="6" type="primary">ruvA</name>
    <name evidence="8" type="ORF">SINU_03230</name>
</gene>
<keyword evidence="4 6" id="KW-0233">DNA recombination</keyword>
<evidence type="ECO:0000313" key="9">
    <source>
        <dbReference type="Proteomes" id="UP000035553"/>
    </source>
</evidence>
<evidence type="ECO:0000256" key="1">
    <source>
        <dbReference type="ARBA" id="ARBA00022490"/>
    </source>
</evidence>
<dbReference type="Proteomes" id="UP000035553">
    <property type="component" value="Unassembled WGS sequence"/>
</dbReference>
<comment type="domain">
    <text evidence="6">Has three domains with a flexible linker between the domains II and III and assumes an 'L' shape. Domain III is highly mobile and contacts RuvB.</text>
</comment>
<dbReference type="EMBL" id="AFVQ02000041">
    <property type="protein sequence ID" value="KLI03392.1"/>
    <property type="molecule type" value="Genomic_DNA"/>
</dbReference>
<comment type="caution">
    <text evidence="6">Lacks conserved residue(s) required for the propagation of feature annotation.</text>
</comment>
<dbReference type="GO" id="GO:0000400">
    <property type="term" value="F:four-way junction DNA binding"/>
    <property type="evidence" value="ECO:0007669"/>
    <property type="project" value="UniProtKB-UniRule"/>
</dbReference>
<dbReference type="SUPFAM" id="SSF46929">
    <property type="entry name" value="DNA helicase RuvA subunit, C-terminal domain"/>
    <property type="match status" value="1"/>
</dbReference>
<keyword evidence="8" id="KW-0067">ATP-binding</keyword>
<dbReference type="InterPro" id="IPR012340">
    <property type="entry name" value="NA-bd_OB-fold"/>
</dbReference>
<evidence type="ECO:0000313" key="8">
    <source>
        <dbReference type="EMBL" id="KLI03392.1"/>
    </source>
</evidence>
<dbReference type="InterPro" id="IPR000085">
    <property type="entry name" value="RuvA"/>
</dbReference>
<name>A0A0U1QRM4_9BACL</name>
<dbReference type="SMART" id="SM00278">
    <property type="entry name" value="HhH1"/>
    <property type="match status" value="2"/>
</dbReference>
<dbReference type="Pfam" id="PF01330">
    <property type="entry name" value="RuvA_N"/>
    <property type="match status" value="1"/>
</dbReference>
<dbReference type="OrthoDB" id="5293449at2"/>
<comment type="similarity">
    <text evidence="6">Belongs to the RuvA family.</text>
</comment>
<dbReference type="GO" id="GO:0009378">
    <property type="term" value="F:four-way junction helicase activity"/>
    <property type="evidence" value="ECO:0007669"/>
    <property type="project" value="InterPro"/>
</dbReference>
<dbReference type="Gene3D" id="1.10.150.20">
    <property type="entry name" value="5' to 3' exonuclease, C-terminal subdomain"/>
    <property type="match status" value="1"/>
</dbReference>
<dbReference type="InterPro" id="IPR013849">
    <property type="entry name" value="DNA_helicase_Holl-junc_RuvA_I"/>
</dbReference>
<feature type="region of interest" description="Domain III" evidence="6">
    <location>
        <begin position="149"/>
        <end position="199"/>
    </location>
</feature>
<organism evidence="8 9">
    <name type="scientific">Sporolactobacillus inulinus CASD</name>
    <dbReference type="NCBI Taxonomy" id="1069536"/>
    <lineage>
        <taxon>Bacteria</taxon>
        <taxon>Bacillati</taxon>
        <taxon>Bacillota</taxon>
        <taxon>Bacilli</taxon>
        <taxon>Bacillales</taxon>
        <taxon>Sporolactobacillaceae</taxon>
        <taxon>Sporolactobacillus</taxon>
    </lineage>
</organism>
<dbReference type="Gene3D" id="1.10.8.10">
    <property type="entry name" value="DNA helicase RuvA subunit, C-terminal domain"/>
    <property type="match status" value="1"/>
</dbReference>
<evidence type="ECO:0000256" key="6">
    <source>
        <dbReference type="HAMAP-Rule" id="MF_00031"/>
    </source>
</evidence>
<dbReference type="NCBIfam" id="TIGR00084">
    <property type="entry name" value="ruvA"/>
    <property type="match status" value="1"/>
</dbReference>
<dbReference type="SUPFAM" id="SSF47781">
    <property type="entry name" value="RuvA domain 2-like"/>
    <property type="match status" value="1"/>
</dbReference>
<dbReference type="InterPro" id="IPR010994">
    <property type="entry name" value="RuvA_2-like"/>
</dbReference>
<dbReference type="Pfam" id="PF07499">
    <property type="entry name" value="RuvA_C"/>
    <property type="match status" value="1"/>
</dbReference>
<comment type="subcellular location">
    <subcellularLocation>
        <location evidence="6">Cytoplasm</location>
    </subcellularLocation>
</comment>
<sequence>MFDYIRGILTYLSGGGIVVEQGGFGYRISCPNPFTYQPLLNREAKVYLYQYVREDANILYGFQTREERELFVRLLSVSGIGPKNALAILASGEPDEVIQAIEAENEKYLTRFPGIGRKTAGQIILDLKGKLQEFAISPAAEQVNEPEKRLNNALAEAMDVLSSLGYSEREIRKIVPKLEQQNLSAENYVKEALKRLSKV</sequence>
<keyword evidence="8" id="KW-0347">Helicase</keyword>
<dbReference type="Pfam" id="PF14520">
    <property type="entry name" value="HHH_5"/>
    <property type="match status" value="1"/>
</dbReference>
<evidence type="ECO:0000256" key="3">
    <source>
        <dbReference type="ARBA" id="ARBA00023125"/>
    </source>
</evidence>
<keyword evidence="2 6" id="KW-0227">DNA damage</keyword>
<comment type="caution">
    <text evidence="8">The sequence shown here is derived from an EMBL/GenBank/DDBJ whole genome shotgun (WGS) entry which is preliminary data.</text>
</comment>
<keyword evidence="8" id="KW-0547">Nucleotide-binding</keyword>
<feature type="domain" description="Helix-hairpin-helix DNA-binding motif class 1" evidence="7">
    <location>
        <begin position="72"/>
        <end position="91"/>
    </location>
</feature>
<dbReference type="GO" id="GO:0005737">
    <property type="term" value="C:cytoplasm"/>
    <property type="evidence" value="ECO:0007669"/>
    <property type="project" value="UniProtKB-SubCell"/>
</dbReference>
<dbReference type="SUPFAM" id="SSF50249">
    <property type="entry name" value="Nucleic acid-binding proteins"/>
    <property type="match status" value="1"/>
</dbReference>
<accession>A0A0U1QRM4</accession>
<dbReference type="InterPro" id="IPR011114">
    <property type="entry name" value="RuvA_C"/>
</dbReference>
<feature type="domain" description="Helix-hairpin-helix DNA-binding motif class 1" evidence="7">
    <location>
        <begin position="107"/>
        <end position="126"/>
    </location>
</feature>
<dbReference type="RefSeq" id="WP_010023298.1">
    <property type="nucleotide sequence ID" value="NZ_AFVQ02000041.1"/>
</dbReference>
<dbReference type="GO" id="GO:0009379">
    <property type="term" value="C:Holliday junction helicase complex"/>
    <property type="evidence" value="ECO:0007669"/>
    <property type="project" value="InterPro"/>
</dbReference>
<comment type="function">
    <text evidence="6">The RuvA-RuvB-RuvC complex processes Holliday junction (HJ) DNA during genetic recombination and DNA repair, while the RuvA-RuvB complex plays an important role in the rescue of blocked DNA replication forks via replication fork reversal (RFR). RuvA specifically binds to HJ cruciform DNA, conferring on it an open structure. The RuvB hexamer acts as an ATP-dependent pump, pulling dsDNA into and through the RuvAB complex. HJ branch migration allows RuvC to scan DNA until it finds its consensus sequence, where it cleaves and resolves the cruciform DNA.</text>
</comment>
<dbReference type="STRING" id="1069536.SINU_03230"/>
<dbReference type="CDD" id="cd14332">
    <property type="entry name" value="UBA_RuvA_C"/>
    <property type="match status" value="1"/>
</dbReference>
<dbReference type="InterPro" id="IPR036267">
    <property type="entry name" value="RuvA_C_sf"/>
</dbReference>
<keyword evidence="8" id="KW-0378">Hydrolase</keyword>
<protein>
    <recommendedName>
        <fullName evidence="6">Holliday junction branch migration complex subunit RuvA</fullName>
    </recommendedName>
</protein>
<keyword evidence="9" id="KW-1185">Reference proteome</keyword>
<evidence type="ECO:0000256" key="4">
    <source>
        <dbReference type="ARBA" id="ARBA00023172"/>
    </source>
</evidence>
<dbReference type="AlphaFoldDB" id="A0A0U1QRM4"/>
<keyword evidence="5 6" id="KW-0234">DNA repair</keyword>
<evidence type="ECO:0000259" key="7">
    <source>
        <dbReference type="SMART" id="SM00278"/>
    </source>
</evidence>
<dbReference type="InterPro" id="IPR003583">
    <property type="entry name" value="Hlx-hairpin-Hlx_DNA-bd_motif"/>
</dbReference>
<dbReference type="Gene3D" id="2.40.50.140">
    <property type="entry name" value="Nucleic acid-binding proteins"/>
    <property type="match status" value="1"/>
</dbReference>
<dbReference type="GO" id="GO:0005524">
    <property type="term" value="F:ATP binding"/>
    <property type="evidence" value="ECO:0007669"/>
    <property type="project" value="InterPro"/>
</dbReference>
<proteinExistence type="inferred from homology"/>
<comment type="subunit">
    <text evidence="6">Homotetramer. Forms an RuvA(8)-RuvB(12)-Holliday junction (HJ) complex. HJ DNA is sandwiched between 2 RuvA tetramers; dsDNA enters through RuvA and exits via RuvB. An RuvB hexamer assembles on each DNA strand where it exits the tetramer. Each RuvB hexamer is contacted by two RuvA subunits (via domain III) on 2 adjacent RuvB subunits; this complex drives branch migration. In the full resolvosome a probable DNA-RuvA(4)-RuvB(12)-RuvC(2) complex forms which resolves the HJ.</text>
</comment>